<evidence type="ECO:0000313" key="6">
    <source>
        <dbReference type="EMBL" id="QDG51499.1"/>
    </source>
</evidence>
<organism evidence="6 7">
    <name type="scientific">Persicimonas caeni</name>
    <dbReference type="NCBI Taxonomy" id="2292766"/>
    <lineage>
        <taxon>Bacteria</taxon>
        <taxon>Deltaproteobacteria</taxon>
        <taxon>Bradymonadales</taxon>
        <taxon>Bradymonadaceae</taxon>
        <taxon>Persicimonas</taxon>
    </lineage>
</organism>
<evidence type="ECO:0000259" key="5">
    <source>
        <dbReference type="PROSITE" id="PS50112"/>
    </source>
</evidence>
<evidence type="ECO:0000313" key="7">
    <source>
        <dbReference type="Proteomes" id="UP000315995"/>
    </source>
</evidence>
<dbReference type="PANTHER" id="PTHR43065">
    <property type="entry name" value="SENSOR HISTIDINE KINASE"/>
    <property type="match status" value="1"/>
</dbReference>
<dbReference type="InterPro" id="IPR000014">
    <property type="entry name" value="PAS"/>
</dbReference>
<dbReference type="SMART" id="SM00091">
    <property type="entry name" value="PAS"/>
    <property type="match status" value="1"/>
</dbReference>
<feature type="domain" description="Histidine kinase" evidence="4">
    <location>
        <begin position="380"/>
        <end position="600"/>
    </location>
</feature>
<dbReference type="Gene3D" id="3.30.1380.20">
    <property type="entry name" value="Trafficking protein particle complex subunit 3"/>
    <property type="match status" value="1"/>
</dbReference>
<dbReference type="Gene3D" id="1.10.287.130">
    <property type="match status" value="1"/>
</dbReference>
<name>A0A4Y6PTP9_PERCE</name>
<dbReference type="OrthoDB" id="9781147at2"/>
<dbReference type="GO" id="GO:0006355">
    <property type="term" value="P:regulation of DNA-templated transcription"/>
    <property type="evidence" value="ECO:0007669"/>
    <property type="project" value="InterPro"/>
</dbReference>
<dbReference type="PANTHER" id="PTHR43065:SF42">
    <property type="entry name" value="TWO-COMPONENT SENSOR PPRA"/>
    <property type="match status" value="1"/>
</dbReference>
<accession>A0A5B8Y4I4</accession>
<evidence type="ECO:0000256" key="3">
    <source>
        <dbReference type="ARBA" id="ARBA00022553"/>
    </source>
</evidence>
<dbReference type="InterPro" id="IPR004358">
    <property type="entry name" value="Sig_transdc_His_kin-like_C"/>
</dbReference>
<dbReference type="InterPro" id="IPR003594">
    <property type="entry name" value="HATPase_dom"/>
</dbReference>
<dbReference type="InterPro" id="IPR035965">
    <property type="entry name" value="PAS-like_dom_sf"/>
</dbReference>
<dbReference type="Gene3D" id="3.30.565.10">
    <property type="entry name" value="Histidine kinase-like ATPase, C-terminal domain"/>
    <property type="match status" value="1"/>
</dbReference>
<dbReference type="InterPro" id="IPR004096">
    <property type="entry name" value="V4R"/>
</dbReference>
<keyword evidence="3" id="KW-0597">Phosphoprotein</keyword>
<dbReference type="CDD" id="cd00130">
    <property type="entry name" value="PAS"/>
    <property type="match status" value="1"/>
</dbReference>
<dbReference type="SMART" id="SM00388">
    <property type="entry name" value="HisKA"/>
    <property type="match status" value="1"/>
</dbReference>
<dbReference type="Proteomes" id="UP000315995">
    <property type="component" value="Chromosome"/>
</dbReference>
<protein>
    <recommendedName>
        <fullName evidence="2">histidine kinase</fullName>
        <ecNumber evidence="2">2.7.13.3</ecNumber>
    </recommendedName>
</protein>
<dbReference type="SUPFAM" id="SSF111126">
    <property type="entry name" value="Ligand-binding domain in the NO signalling and Golgi transport"/>
    <property type="match status" value="1"/>
</dbReference>
<dbReference type="InterPro" id="IPR010523">
    <property type="entry name" value="XylR_N"/>
</dbReference>
<dbReference type="GO" id="GO:0000155">
    <property type="term" value="F:phosphorelay sensor kinase activity"/>
    <property type="evidence" value="ECO:0007669"/>
    <property type="project" value="InterPro"/>
</dbReference>
<dbReference type="PRINTS" id="PR00344">
    <property type="entry name" value="BCTRLSENSOR"/>
</dbReference>
<dbReference type="InterPro" id="IPR003661">
    <property type="entry name" value="HisK_dim/P_dom"/>
</dbReference>
<dbReference type="PROSITE" id="PS50112">
    <property type="entry name" value="PAS"/>
    <property type="match status" value="1"/>
</dbReference>
<dbReference type="Pfam" id="PF06505">
    <property type="entry name" value="XylR_N"/>
    <property type="match status" value="1"/>
</dbReference>
<dbReference type="EC" id="2.7.13.3" evidence="2"/>
<reference evidence="6 7" key="1">
    <citation type="submission" date="2019-06" db="EMBL/GenBank/DDBJ databases">
        <title>Persicimonas caeni gen. nov., sp. nov., a predatory bacterium isolated from solar saltern.</title>
        <authorList>
            <person name="Wang S."/>
        </authorList>
    </citation>
    <scope>NUCLEOTIDE SEQUENCE [LARGE SCALE GENOMIC DNA]</scope>
    <source>
        <strain evidence="6 7">YN101</strain>
    </source>
</reference>
<feature type="domain" description="PAS" evidence="5">
    <location>
        <begin position="248"/>
        <end position="299"/>
    </location>
</feature>
<dbReference type="AlphaFoldDB" id="A0A4Y6PTP9"/>
<evidence type="ECO:0000256" key="1">
    <source>
        <dbReference type="ARBA" id="ARBA00000085"/>
    </source>
</evidence>
<dbReference type="PROSITE" id="PS50109">
    <property type="entry name" value="HIS_KIN"/>
    <property type="match status" value="1"/>
</dbReference>
<dbReference type="GO" id="GO:0005524">
    <property type="term" value="F:ATP binding"/>
    <property type="evidence" value="ECO:0007669"/>
    <property type="project" value="UniProtKB-KW"/>
</dbReference>
<dbReference type="InterPro" id="IPR036890">
    <property type="entry name" value="HATPase_C_sf"/>
</dbReference>
<dbReference type="Pfam" id="PF13426">
    <property type="entry name" value="PAS_9"/>
    <property type="match status" value="1"/>
</dbReference>
<dbReference type="RefSeq" id="WP_141197979.1">
    <property type="nucleotide sequence ID" value="NZ_CP041186.1"/>
</dbReference>
<dbReference type="Gene3D" id="3.30.450.20">
    <property type="entry name" value="PAS domain"/>
    <property type="match status" value="1"/>
</dbReference>
<dbReference type="Pfam" id="PF02518">
    <property type="entry name" value="HATPase_c"/>
    <property type="match status" value="1"/>
</dbReference>
<gene>
    <name evidence="6" type="ORF">FIV42_12310</name>
</gene>
<dbReference type="InterPro" id="IPR036097">
    <property type="entry name" value="HisK_dim/P_sf"/>
</dbReference>
<dbReference type="InterPro" id="IPR005467">
    <property type="entry name" value="His_kinase_dom"/>
</dbReference>
<dbReference type="SUPFAM" id="SSF47384">
    <property type="entry name" value="Homodimeric domain of signal transducing histidine kinase"/>
    <property type="match status" value="1"/>
</dbReference>
<evidence type="ECO:0000256" key="2">
    <source>
        <dbReference type="ARBA" id="ARBA00012438"/>
    </source>
</evidence>
<dbReference type="NCBIfam" id="TIGR00229">
    <property type="entry name" value="sensory_box"/>
    <property type="match status" value="1"/>
</dbReference>
<accession>A0A4Y6PTP9</accession>
<keyword evidence="7" id="KW-1185">Reference proteome</keyword>
<dbReference type="EMBL" id="CP041186">
    <property type="protein sequence ID" value="QDG51499.1"/>
    <property type="molecule type" value="Genomic_DNA"/>
</dbReference>
<evidence type="ECO:0000259" key="4">
    <source>
        <dbReference type="PROSITE" id="PS50109"/>
    </source>
</evidence>
<proteinExistence type="predicted"/>
<dbReference type="SMART" id="SM00387">
    <property type="entry name" value="HATPase_c"/>
    <property type="match status" value="1"/>
</dbReference>
<sequence length="609" mass="68096">MRPLAIGPERLKPALAKAQEVVTSYFARPQFDPEHGRIEVAGERYVLMRAASLSVEFFDVMRNLYRDEGETKAFAIAHGVLFDVAHAQGRADARAFCDRFDLDDPIERFVAGPVHFAQSGWASVELIEEHVEPDDPTNYLIFDHHHSFEADAWLEARGGTTVPVCTMNSGYSSGWVSESVGTNLLTTEILCRARGDECCRFVMAAPDVIEERIERYLEDEPKIAERSSTYRVPGFFVRKRIEEELREREAQYRGVFEAATDALLIVAPSGKIIGVNEAAEQLFRKRRDEIDGTDVADLLPLRSDYETITKVVSAGDSFQSELEIEINGEQCHVEVRGSSYKFKHNHHVLLSVRDITHQKQMQEQLYRADRLASLGTMAAGVAHEINNPLSFIISNLEVILWDLDNDEEPDLEDVRDAVRRAKKGAERVERTVRDLTNFSHGGLDDSVEPVNVKRMLDLAAQMVEKTIKHKGGELIKDYANTPPVLANEARLNQVFVNLLLNAAQALPERAEPDTNRVEISTRVDDQKRVVVSVHDTGSGIPDKIRDRIFDPFFTTKPVDQGTGIGLAICHEIVQAIGGEISLESEVGEGTTFEVALPTQAQFAASVRDM</sequence>
<dbReference type="Pfam" id="PF00512">
    <property type="entry name" value="HisKA"/>
    <property type="match status" value="1"/>
</dbReference>
<dbReference type="SMART" id="SM00989">
    <property type="entry name" value="V4R"/>
    <property type="match status" value="1"/>
</dbReference>
<dbReference type="CDD" id="cd00082">
    <property type="entry name" value="HisKA"/>
    <property type="match status" value="1"/>
</dbReference>
<dbReference type="SUPFAM" id="SSF55785">
    <property type="entry name" value="PYP-like sensor domain (PAS domain)"/>
    <property type="match status" value="1"/>
</dbReference>
<dbReference type="SUPFAM" id="SSF55874">
    <property type="entry name" value="ATPase domain of HSP90 chaperone/DNA topoisomerase II/histidine kinase"/>
    <property type="match status" value="1"/>
</dbReference>
<dbReference type="InterPro" id="IPR024096">
    <property type="entry name" value="NO_sig/Golgi_transp_ligand-bd"/>
</dbReference>
<comment type="catalytic activity">
    <reaction evidence="1">
        <text>ATP + protein L-histidine = ADP + protein N-phospho-L-histidine.</text>
        <dbReference type="EC" id="2.7.13.3"/>
    </reaction>
</comment>